<dbReference type="InterPro" id="IPR000182">
    <property type="entry name" value="GNAT_dom"/>
</dbReference>
<protein>
    <submittedName>
        <fullName evidence="4">GNAT family N-acetyltransferase</fullName>
    </submittedName>
</protein>
<dbReference type="AlphaFoldDB" id="A0A1S2PER5"/>
<dbReference type="RefSeq" id="WP_071385676.1">
    <property type="nucleotide sequence ID" value="NZ_MLYO01000081.1"/>
</dbReference>
<dbReference type="PROSITE" id="PS51186">
    <property type="entry name" value="GNAT"/>
    <property type="match status" value="1"/>
</dbReference>
<dbReference type="PANTHER" id="PTHR43626:SF4">
    <property type="entry name" value="GCN5-RELATED N-ACETYLTRANSFERASE 2, CHLOROPLASTIC"/>
    <property type="match status" value="1"/>
</dbReference>
<evidence type="ECO:0000259" key="3">
    <source>
        <dbReference type="PROSITE" id="PS51186"/>
    </source>
</evidence>
<dbReference type="Gene3D" id="3.40.630.30">
    <property type="match status" value="1"/>
</dbReference>
<feature type="domain" description="N-acetyltransferase" evidence="3">
    <location>
        <begin position="5"/>
        <end position="143"/>
    </location>
</feature>
<evidence type="ECO:0000256" key="1">
    <source>
        <dbReference type="ARBA" id="ARBA00022679"/>
    </source>
</evidence>
<comment type="caution">
    <text evidence="4">The sequence shown here is derived from an EMBL/GenBank/DDBJ whole genome shotgun (WGS) entry which is preliminary data.</text>
</comment>
<reference evidence="4 5" key="1">
    <citation type="submission" date="2016-10" db="EMBL/GenBank/DDBJ databases">
        <title>Genome sequence of Streptomyces sp. MUSC 1.</title>
        <authorList>
            <person name="Lee L.-H."/>
            <person name="Ser H.-L."/>
            <person name="Law J.W.-F."/>
        </authorList>
    </citation>
    <scope>NUCLEOTIDE SEQUENCE [LARGE SCALE GENOMIC DNA]</scope>
    <source>
        <strain evidence="4 5">MUSC 1</strain>
    </source>
</reference>
<accession>A0A1S2PER5</accession>
<dbReference type="GO" id="GO:0008080">
    <property type="term" value="F:N-acetyltransferase activity"/>
    <property type="evidence" value="ECO:0007669"/>
    <property type="project" value="InterPro"/>
</dbReference>
<dbReference type="CDD" id="cd04301">
    <property type="entry name" value="NAT_SF"/>
    <property type="match status" value="1"/>
</dbReference>
<evidence type="ECO:0000313" key="5">
    <source>
        <dbReference type="Proteomes" id="UP000179642"/>
    </source>
</evidence>
<dbReference type="SUPFAM" id="SSF55729">
    <property type="entry name" value="Acyl-CoA N-acyltransferases (Nat)"/>
    <property type="match status" value="1"/>
</dbReference>
<evidence type="ECO:0000313" key="4">
    <source>
        <dbReference type="EMBL" id="OIJ92281.1"/>
    </source>
</evidence>
<keyword evidence="5" id="KW-1185">Reference proteome</keyword>
<evidence type="ECO:0000256" key="2">
    <source>
        <dbReference type="ARBA" id="ARBA00023315"/>
    </source>
</evidence>
<dbReference type="InterPro" id="IPR016181">
    <property type="entry name" value="Acyl_CoA_acyltransferase"/>
</dbReference>
<keyword evidence="2" id="KW-0012">Acyltransferase</keyword>
<proteinExistence type="predicted"/>
<dbReference type="Pfam" id="PF00583">
    <property type="entry name" value="Acetyltransf_1"/>
    <property type="match status" value="1"/>
</dbReference>
<dbReference type="GO" id="GO:0005737">
    <property type="term" value="C:cytoplasm"/>
    <property type="evidence" value="ECO:0007669"/>
    <property type="project" value="TreeGrafter"/>
</dbReference>
<dbReference type="PANTHER" id="PTHR43626">
    <property type="entry name" value="ACYL-COA N-ACYLTRANSFERASE"/>
    <property type="match status" value="1"/>
</dbReference>
<dbReference type="OrthoDB" id="3190820at2"/>
<keyword evidence="1 4" id="KW-0808">Transferase</keyword>
<sequence length="148" mass="15978">MGDYSWVHRTDDVDFDELAHLYRMAPLGDKPPEALATVFGNSMFACFVYADGALVGAGRALADGVDCAYIGDVAVHPDHQGRGLGSRIMRKLVELAQGHKKIILYASPGTEAFYSGLGFLPMKTAMGIWHDPARAIEIGLLDGEHSQS</sequence>
<organism evidence="4 5">
    <name type="scientific">Streptomyces monashensis</name>
    <dbReference type="NCBI Taxonomy" id="1678012"/>
    <lineage>
        <taxon>Bacteria</taxon>
        <taxon>Bacillati</taxon>
        <taxon>Actinomycetota</taxon>
        <taxon>Actinomycetes</taxon>
        <taxon>Kitasatosporales</taxon>
        <taxon>Streptomycetaceae</taxon>
        <taxon>Streptomyces</taxon>
    </lineage>
</organism>
<dbReference type="EMBL" id="MLYO01000081">
    <property type="protein sequence ID" value="OIJ92281.1"/>
    <property type="molecule type" value="Genomic_DNA"/>
</dbReference>
<name>A0A1S2PER5_9ACTN</name>
<gene>
    <name evidence="4" type="ORF">BIV23_38685</name>
</gene>
<dbReference type="Proteomes" id="UP000179642">
    <property type="component" value="Unassembled WGS sequence"/>
</dbReference>
<dbReference type="InterPro" id="IPR045039">
    <property type="entry name" value="NSI-like"/>
</dbReference>